<dbReference type="InterPro" id="IPR032675">
    <property type="entry name" value="LRR_dom_sf"/>
</dbReference>
<keyword evidence="2" id="KW-1185">Reference proteome</keyword>
<dbReference type="Gene3D" id="3.80.10.10">
    <property type="entry name" value="Ribonuclease Inhibitor"/>
    <property type="match status" value="1"/>
</dbReference>
<protein>
    <recommendedName>
        <fullName evidence="3">F-box domain-containing protein</fullName>
    </recommendedName>
</protein>
<organism evidence="1 2">
    <name type="scientific">Kwoniella mangroviensis CBS 10435</name>
    <dbReference type="NCBI Taxonomy" id="1331196"/>
    <lineage>
        <taxon>Eukaryota</taxon>
        <taxon>Fungi</taxon>
        <taxon>Dikarya</taxon>
        <taxon>Basidiomycota</taxon>
        <taxon>Agaricomycotina</taxon>
        <taxon>Tremellomycetes</taxon>
        <taxon>Tremellales</taxon>
        <taxon>Cryptococcaceae</taxon>
        <taxon>Kwoniella</taxon>
    </lineage>
</organism>
<evidence type="ECO:0000313" key="1">
    <source>
        <dbReference type="EMBL" id="OCF61342.1"/>
    </source>
</evidence>
<proteinExistence type="predicted"/>
<dbReference type="SUPFAM" id="SSF52047">
    <property type="entry name" value="RNI-like"/>
    <property type="match status" value="1"/>
</dbReference>
<evidence type="ECO:0000313" key="2">
    <source>
        <dbReference type="Proteomes" id="UP000092583"/>
    </source>
</evidence>
<dbReference type="OrthoDB" id="2564533at2759"/>
<evidence type="ECO:0008006" key="3">
    <source>
        <dbReference type="Google" id="ProtNLM"/>
    </source>
</evidence>
<dbReference type="Proteomes" id="UP000092583">
    <property type="component" value="Unassembled WGS sequence"/>
</dbReference>
<gene>
    <name evidence="1" type="ORF">L486_00990</name>
</gene>
<accession>A0A1B9J0Q1</accession>
<sequence length="424" mass="48584">MKTGLLNLSDDTLQYIGSLIHGDTDIPLPSFHPHTLNFATEIDPVVHKDYMSFRATCKRLFEHNNDAPQSVREGIRRLHIDIFRSSTGNDSLVVWQTFSTFLLSLKSLEEIVIKQSPLCAFRHAHSDFIGRHPDFRFKHQVQAMAFEMNCSKCAKSLPKSLASGSKPLRTLKLAHLQGVNQDETLIKELSNRDVYFSHCLRTLYVKIDGDTGEIASLEKIAEDLPYLQTLALSSFSHVHDLLGLFHLFAHTNSLSDLSWAFKLCCDESYDHLMDPESIQSFSVDPRWSSFLETFAKFKHLRSLDLTINVIICNKPLSDAHQNRNLKRSTVEAQNLARRGQPSRNDFLLSAMKAAAVLMVKHVPTLESDYLWSHHFDRVYSEHDDRSYRYFWKRESSEDGNWDITISDTMECFHDDAMINEDGSA</sequence>
<dbReference type="EMBL" id="KI669459">
    <property type="protein sequence ID" value="OCF61342.1"/>
    <property type="molecule type" value="Genomic_DNA"/>
</dbReference>
<name>A0A1B9J0Q1_9TREE</name>
<reference evidence="2" key="2">
    <citation type="submission" date="2013-12" db="EMBL/GenBank/DDBJ databases">
        <title>Evolution of pathogenesis and genome organization in the Tremellales.</title>
        <authorList>
            <person name="Cuomo C."/>
            <person name="Litvintseva A."/>
            <person name="Heitman J."/>
            <person name="Chen Y."/>
            <person name="Sun S."/>
            <person name="Springer D."/>
            <person name="Dromer F."/>
            <person name="Young S."/>
            <person name="Zeng Q."/>
            <person name="Chapman S."/>
            <person name="Gujja S."/>
            <person name="Saif S."/>
            <person name="Birren B."/>
        </authorList>
    </citation>
    <scope>NUCLEOTIDE SEQUENCE [LARGE SCALE GENOMIC DNA]</scope>
    <source>
        <strain evidence="2">CBS 10435</strain>
    </source>
</reference>
<dbReference type="AlphaFoldDB" id="A0A1B9J0Q1"/>
<reference evidence="1 2" key="1">
    <citation type="submission" date="2013-07" db="EMBL/GenBank/DDBJ databases">
        <title>The Genome Sequence of Kwoniella mangroviensis CBS10435.</title>
        <authorList>
            <consortium name="The Broad Institute Genome Sequencing Platform"/>
            <person name="Cuomo C."/>
            <person name="Litvintseva A."/>
            <person name="Chen Y."/>
            <person name="Heitman J."/>
            <person name="Sun S."/>
            <person name="Springer D."/>
            <person name="Dromer F."/>
            <person name="Young S.K."/>
            <person name="Zeng Q."/>
            <person name="Gargeya S."/>
            <person name="Fitzgerald M."/>
            <person name="Abouelleil A."/>
            <person name="Alvarado L."/>
            <person name="Berlin A.M."/>
            <person name="Chapman S.B."/>
            <person name="Dewar J."/>
            <person name="Goldberg J."/>
            <person name="Griggs A."/>
            <person name="Gujja S."/>
            <person name="Hansen M."/>
            <person name="Howarth C."/>
            <person name="Imamovic A."/>
            <person name="Larimer J."/>
            <person name="McCowan C."/>
            <person name="Murphy C."/>
            <person name="Pearson M."/>
            <person name="Priest M."/>
            <person name="Roberts A."/>
            <person name="Saif S."/>
            <person name="Shea T."/>
            <person name="Sykes S."/>
            <person name="Wortman J."/>
            <person name="Nusbaum C."/>
            <person name="Birren B."/>
        </authorList>
    </citation>
    <scope>NUCLEOTIDE SEQUENCE [LARGE SCALE GENOMIC DNA]</scope>
    <source>
        <strain evidence="1 2">CBS 10435</strain>
    </source>
</reference>